<protein>
    <submittedName>
        <fullName evidence="1">Uncharacterized protein</fullName>
    </submittedName>
</protein>
<dbReference type="EMBL" id="VTOW01000001">
    <property type="protein sequence ID" value="NKE69675.1"/>
    <property type="molecule type" value="Genomic_DNA"/>
</dbReference>
<sequence length="59" mass="6761">MNCRKCGGLMVAEKFLFTSIESRPWDYVGARCLCCGRIEDPVILAHEMRARSRRSRARG</sequence>
<name>A0A7X6DM09_9BACT</name>
<proteinExistence type="predicted"/>
<dbReference type="RefSeq" id="WP_168057966.1">
    <property type="nucleotide sequence ID" value="NZ_VTOW01000001.1"/>
</dbReference>
<gene>
    <name evidence="1" type="ORF">MNODULE_02800</name>
</gene>
<evidence type="ECO:0000313" key="1">
    <source>
        <dbReference type="EMBL" id="NKE69675.1"/>
    </source>
</evidence>
<dbReference type="AlphaFoldDB" id="A0A7X6DM09"/>
<evidence type="ECO:0000313" key="2">
    <source>
        <dbReference type="Proteomes" id="UP000534783"/>
    </source>
</evidence>
<reference evidence="1 2" key="1">
    <citation type="journal article" date="2020" name="Nature">
        <title>Bacterial chemolithoautotrophy via manganese oxidation.</title>
        <authorList>
            <person name="Yu H."/>
            <person name="Leadbetter J.R."/>
        </authorList>
    </citation>
    <scope>NUCLEOTIDE SEQUENCE [LARGE SCALE GENOMIC DNA]</scope>
    <source>
        <strain evidence="1 2">Mn-1</strain>
    </source>
</reference>
<dbReference type="Proteomes" id="UP000534783">
    <property type="component" value="Unassembled WGS sequence"/>
</dbReference>
<organism evidence="1 2">
    <name type="scientific">Candidatus Manganitrophus noduliformans</name>
    <dbReference type="NCBI Taxonomy" id="2606439"/>
    <lineage>
        <taxon>Bacteria</taxon>
        <taxon>Pseudomonadati</taxon>
        <taxon>Nitrospirota</taxon>
        <taxon>Nitrospiria</taxon>
        <taxon>Candidatus Troglogloeales</taxon>
        <taxon>Candidatus Manganitrophaceae</taxon>
        <taxon>Candidatus Manganitrophus</taxon>
    </lineage>
</organism>
<keyword evidence="2" id="KW-1185">Reference proteome</keyword>
<accession>A0A7X6DM09</accession>
<comment type="caution">
    <text evidence="1">The sequence shown here is derived from an EMBL/GenBank/DDBJ whole genome shotgun (WGS) entry which is preliminary data.</text>
</comment>